<dbReference type="OrthoDB" id="8538345at2"/>
<protein>
    <submittedName>
        <fullName evidence="6">Putative transcription regulator protein of MDR efflux pump cluster</fullName>
    </submittedName>
</protein>
<feature type="domain" description="HTH lysR-type" evidence="5">
    <location>
        <begin position="1"/>
        <end position="59"/>
    </location>
</feature>
<sequence length="298" mass="33358">MDRLESLRVFCQVVELNSFSRAAEQLEMSNATITNHIASLERHFGVRLLNRTTRKISLTDDGHSCYQRAERLIGDMTELEDALQGRRMTPQGILRVDVPTAIARIYLAPALARFSELYPELSIRLNVGDRMVDMVEGRGDVWIRIGELKDSSMIARRIYQTRNLCCASPEFLAQHGMPQTPQELQDFRCLAFIHPNSGQNVPWTFSKGKQEFSWAPPGNIAINHAETLIHAANSGAGIVQLLTLSLNPQIRASQLVPVLADWATPGPPVSVVYHQSHQLSAKVRVFVDFVTELFAAID</sequence>
<dbReference type="RefSeq" id="WP_038486705.1">
    <property type="nucleotide sequence ID" value="NZ_CP009962.1"/>
</dbReference>
<dbReference type="CDD" id="cd08422">
    <property type="entry name" value="PBP2_CrgA_like"/>
    <property type="match status" value="1"/>
</dbReference>
<evidence type="ECO:0000256" key="4">
    <source>
        <dbReference type="ARBA" id="ARBA00023163"/>
    </source>
</evidence>
<evidence type="ECO:0000256" key="2">
    <source>
        <dbReference type="ARBA" id="ARBA00023015"/>
    </source>
</evidence>
<dbReference type="GO" id="GO:0003700">
    <property type="term" value="F:DNA-binding transcription factor activity"/>
    <property type="evidence" value="ECO:0007669"/>
    <property type="project" value="InterPro"/>
</dbReference>
<dbReference type="AlphaFoldDB" id="A0A0A1FC54"/>
<dbReference type="Gene3D" id="3.40.190.290">
    <property type="match status" value="1"/>
</dbReference>
<dbReference type="GO" id="GO:0043565">
    <property type="term" value="F:sequence-specific DNA binding"/>
    <property type="evidence" value="ECO:0007669"/>
    <property type="project" value="TreeGrafter"/>
</dbReference>
<keyword evidence="3" id="KW-0238">DNA-binding</keyword>
<dbReference type="SUPFAM" id="SSF46785">
    <property type="entry name" value="Winged helix' DNA-binding domain"/>
    <property type="match status" value="1"/>
</dbReference>
<gene>
    <name evidence="6" type="ORF">LT85_1279</name>
</gene>
<reference evidence="7" key="1">
    <citation type="journal article" date="2014" name="Soil Biol. Biochem.">
        <title>Structure and function of bacterial communities in ageing soils: Insights from the Mendocino ecological staircase.</title>
        <authorList>
            <person name="Uroz S."/>
            <person name="Tech J.J."/>
            <person name="Sawaya N.A."/>
            <person name="Frey-Klett P."/>
            <person name="Leveau J.H.J."/>
        </authorList>
    </citation>
    <scope>NUCLEOTIDE SEQUENCE [LARGE SCALE GENOMIC DNA]</scope>
    <source>
        <strain evidence="7">Cal35</strain>
    </source>
</reference>
<dbReference type="Pfam" id="PF00126">
    <property type="entry name" value="HTH_1"/>
    <property type="match status" value="1"/>
</dbReference>
<dbReference type="FunFam" id="3.40.190.290:FF:000001">
    <property type="entry name" value="Transcriptional regulator, LysR family"/>
    <property type="match status" value="1"/>
</dbReference>
<dbReference type="PANTHER" id="PTHR30537:SF72">
    <property type="entry name" value="LYSR FAMILY TRANSCRIPTIONAL REGULATOR"/>
    <property type="match status" value="1"/>
</dbReference>
<dbReference type="SUPFAM" id="SSF53850">
    <property type="entry name" value="Periplasmic binding protein-like II"/>
    <property type="match status" value="1"/>
</dbReference>
<dbReference type="GO" id="GO:0006351">
    <property type="term" value="P:DNA-templated transcription"/>
    <property type="evidence" value="ECO:0007669"/>
    <property type="project" value="TreeGrafter"/>
</dbReference>
<dbReference type="InterPro" id="IPR036390">
    <property type="entry name" value="WH_DNA-bd_sf"/>
</dbReference>
<dbReference type="InterPro" id="IPR058163">
    <property type="entry name" value="LysR-type_TF_proteobact-type"/>
</dbReference>
<dbReference type="HOGENOM" id="CLU_039613_16_3_4"/>
<evidence type="ECO:0000259" key="5">
    <source>
        <dbReference type="PROSITE" id="PS50931"/>
    </source>
</evidence>
<dbReference type="Pfam" id="PF03466">
    <property type="entry name" value="LysR_substrate"/>
    <property type="match status" value="1"/>
</dbReference>
<dbReference type="EMBL" id="CP009962">
    <property type="protein sequence ID" value="AIY40437.1"/>
    <property type="molecule type" value="Genomic_DNA"/>
</dbReference>
<evidence type="ECO:0000313" key="6">
    <source>
        <dbReference type="EMBL" id="AIY40437.1"/>
    </source>
</evidence>
<dbReference type="Gene3D" id="1.10.10.10">
    <property type="entry name" value="Winged helix-like DNA-binding domain superfamily/Winged helix DNA-binding domain"/>
    <property type="match status" value="1"/>
</dbReference>
<keyword evidence="4" id="KW-0804">Transcription</keyword>
<dbReference type="InterPro" id="IPR000847">
    <property type="entry name" value="LysR_HTH_N"/>
</dbReference>
<evidence type="ECO:0000256" key="1">
    <source>
        <dbReference type="ARBA" id="ARBA00009437"/>
    </source>
</evidence>
<accession>A0A0A1FC54</accession>
<dbReference type="InterPro" id="IPR036388">
    <property type="entry name" value="WH-like_DNA-bd_sf"/>
</dbReference>
<keyword evidence="2" id="KW-0805">Transcription regulation</keyword>
<proteinExistence type="inferred from homology"/>
<evidence type="ECO:0000256" key="3">
    <source>
        <dbReference type="ARBA" id="ARBA00023125"/>
    </source>
</evidence>
<dbReference type="InterPro" id="IPR005119">
    <property type="entry name" value="LysR_subst-bd"/>
</dbReference>
<dbReference type="FunFam" id="1.10.10.10:FF:000001">
    <property type="entry name" value="LysR family transcriptional regulator"/>
    <property type="match status" value="1"/>
</dbReference>
<keyword evidence="7" id="KW-1185">Reference proteome</keyword>
<dbReference type="Proteomes" id="UP000030302">
    <property type="component" value="Chromosome"/>
</dbReference>
<evidence type="ECO:0000313" key="7">
    <source>
        <dbReference type="Proteomes" id="UP000030302"/>
    </source>
</evidence>
<dbReference type="PANTHER" id="PTHR30537">
    <property type="entry name" value="HTH-TYPE TRANSCRIPTIONAL REGULATOR"/>
    <property type="match status" value="1"/>
</dbReference>
<dbReference type="PROSITE" id="PS50931">
    <property type="entry name" value="HTH_LYSR"/>
    <property type="match status" value="1"/>
</dbReference>
<name>A0A0A1FC54_9BURK</name>
<dbReference type="STRING" id="279058.LT85_1279"/>
<dbReference type="KEGG" id="care:LT85_1279"/>
<organism evidence="6 7">
    <name type="scientific">Collimonas arenae</name>
    <dbReference type="NCBI Taxonomy" id="279058"/>
    <lineage>
        <taxon>Bacteria</taxon>
        <taxon>Pseudomonadati</taxon>
        <taxon>Pseudomonadota</taxon>
        <taxon>Betaproteobacteria</taxon>
        <taxon>Burkholderiales</taxon>
        <taxon>Oxalobacteraceae</taxon>
        <taxon>Collimonas</taxon>
    </lineage>
</organism>
<comment type="similarity">
    <text evidence="1">Belongs to the LysR transcriptional regulatory family.</text>
</comment>